<evidence type="ECO:0000256" key="2">
    <source>
        <dbReference type="ARBA" id="ARBA00022630"/>
    </source>
</evidence>
<accession>A0A484G4X4</accession>
<dbReference type="InterPro" id="IPR000836">
    <property type="entry name" value="PRTase_dom"/>
</dbReference>
<keyword evidence="8" id="KW-1185">Reference proteome</keyword>
<dbReference type="SUPFAM" id="SSF53271">
    <property type="entry name" value="PRTase-like"/>
    <property type="match status" value="1"/>
</dbReference>
<dbReference type="GO" id="GO:0005737">
    <property type="term" value="C:cytoplasm"/>
    <property type="evidence" value="ECO:0007669"/>
    <property type="project" value="InterPro"/>
</dbReference>
<dbReference type="InterPro" id="IPR029057">
    <property type="entry name" value="PRTase-like"/>
</dbReference>
<dbReference type="Gene3D" id="3.30.465.10">
    <property type="match status" value="1"/>
</dbReference>
<sequence>MVTFTAHATALPELAALVPMVGAPRKIKNQEARLHQPAAFFKPTRVEHVQHCVRWALEHDVGLTVIGGSHSGHCLVPNVVAVDMGAFDTVNLHLDGDLGDGKVAGAALAVVEAGCKTDDVIRKTMESGLTVPLGSRPSVGAGLWLQGGIGHLSRLHGLACDAIVGAVLVSLTTGEVLVIGCVPFQQQPAGARRPDNDDELLWALKGAGTNSGVVISVTFTTYPAPIFQVRNWLLPLRDKVQALEKIRKFDEKIARRLPRARSADAYLYWDDGQLQLGVAMIEVSLDNDFVTEGTKKFSESLTSLFGPESSCQVVDSVGMFETEMYLSGMHGGHGGGKTSSFKRCLFIKGIGTARVLQNLSAAIENRPSPLCYLHLLQGGGAVGDVAEDGTAFGCRDWDFACVITGVWPRCEDDTQVSRACVSWVYKVAEGLLPLCSGVYSADLGPDPRDALLATKAFGPNRPRLSRIKEQMDPRSVLAYTCPLPKVPKGKLVVLVTGKTCAGKDYCAQVWASVFNEHAAKGETAEVVSISEQIKREYAAVTGADLQSLLHDRAYKEQHRRELTAFFRARMRRQPRLPEQHFLDVVFEASDADVLFITGMRDETPVVALSHLVADCRLVEVRVNATNTTRSGRGGVPNDTSESNNSDDDCNLKYRPTHVFCNDRYGDQAARKFARECLLPYVHRDLTRLADMVSHAADFPRPGVEFRHVLDISQKPGGLPLCASLLQSHFAGAWAEIDRIVCCEAGGFLFASALALKTNLPLALIREAGKLPTPTVSAKKQPSHISSFGLNEPQAKRMEIGRDVITPNGSVVVVDDVLATGETSCAVLELLRETGVNPEQVSVMVVAEFPVHRGRALLRESGFGEVIIQSLLVFGGR</sequence>
<dbReference type="InterPro" id="IPR006094">
    <property type="entry name" value="Oxid_FAD_bind_N"/>
</dbReference>
<dbReference type="InterPro" id="IPR036318">
    <property type="entry name" value="FAD-bd_PCMH-like_sf"/>
</dbReference>
<gene>
    <name evidence="7" type="primary">APRT</name>
    <name evidence="7" type="ORF">Cob_v002330</name>
</gene>
<comment type="caution">
    <text evidence="7">The sequence shown here is derived from an EMBL/GenBank/DDBJ whole genome shotgun (WGS) entry which is preliminary data.</text>
</comment>
<dbReference type="InterPro" id="IPR016169">
    <property type="entry name" value="FAD-bd_PCMH_sub2"/>
</dbReference>
<protein>
    <submittedName>
        <fullName evidence="7">Adenine phosphoribosyltransferase</fullName>
    </submittedName>
</protein>
<dbReference type="InterPro" id="IPR005919">
    <property type="entry name" value="Pmev_kin_anim"/>
</dbReference>
<name>A0A484G4X4_COLOR</name>
<dbReference type="Gene3D" id="3.40.50.2020">
    <property type="match status" value="1"/>
</dbReference>
<dbReference type="PROSITE" id="PS51387">
    <property type="entry name" value="FAD_PCMH"/>
    <property type="match status" value="1"/>
</dbReference>
<keyword evidence="4" id="KW-0560">Oxidoreductase</keyword>
<evidence type="ECO:0000313" key="8">
    <source>
        <dbReference type="Proteomes" id="UP000014480"/>
    </source>
</evidence>
<dbReference type="UniPathway" id="UPA00057">
    <property type="reaction ID" value="UER00099"/>
</dbReference>
<proteinExistence type="inferred from homology"/>
<dbReference type="Pfam" id="PF01565">
    <property type="entry name" value="FAD_binding_4"/>
    <property type="match status" value="1"/>
</dbReference>
<evidence type="ECO:0000256" key="1">
    <source>
        <dbReference type="ARBA" id="ARBA00005466"/>
    </source>
</evidence>
<dbReference type="GO" id="GO:0016757">
    <property type="term" value="F:glycosyltransferase activity"/>
    <property type="evidence" value="ECO:0007669"/>
    <property type="project" value="UniProtKB-KW"/>
</dbReference>
<evidence type="ECO:0000256" key="5">
    <source>
        <dbReference type="SAM" id="MobiDB-lite"/>
    </source>
</evidence>
<evidence type="ECO:0000256" key="3">
    <source>
        <dbReference type="ARBA" id="ARBA00022827"/>
    </source>
</evidence>
<feature type="region of interest" description="Disordered" evidence="5">
    <location>
        <begin position="627"/>
        <end position="648"/>
    </location>
</feature>
<dbReference type="Pfam" id="PF04275">
    <property type="entry name" value="P-mevalo_kinase"/>
    <property type="match status" value="1"/>
</dbReference>
<dbReference type="CDD" id="cd06223">
    <property type="entry name" value="PRTases_typeI"/>
    <property type="match status" value="1"/>
</dbReference>
<dbReference type="PANTHER" id="PTHR42973">
    <property type="entry name" value="BINDING OXIDOREDUCTASE, PUTATIVE (AFU_ORTHOLOGUE AFUA_1G17690)-RELATED"/>
    <property type="match status" value="1"/>
</dbReference>
<keyword evidence="2" id="KW-0285">Flavoprotein</keyword>
<dbReference type="GO" id="GO:0004631">
    <property type="term" value="F:phosphomevalonate kinase activity"/>
    <property type="evidence" value="ECO:0007669"/>
    <property type="project" value="InterPro"/>
</dbReference>
<dbReference type="Pfam" id="PF00156">
    <property type="entry name" value="Pribosyltran"/>
    <property type="match status" value="1"/>
</dbReference>
<comment type="similarity">
    <text evidence="1">Belongs to the oxygen-dependent FAD-linked oxidoreductase family.</text>
</comment>
<keyword evidence="3" id="KW-0274">FAD</keyword>
<organism evidence="7 8">
    <name type="scientific">Colletotrichum orbiculare (strain 104-T / ATCC 96160 / CBS 514.97 / LARS 414 / MAFF 240422)</name>
    <name type="common">Cucumber anthracnose fungus</name>
    <name type="synonym">Colletotrichum lagenarium</name>
    <dbReference type="NCBI Taxonomy" id="1213857"/>
    <lineage>
        <taxon>Eukaryota</taxon>
        <taxon>Fungi</taxon>
        <taxon>Dikarya</taxon>
        <taxon>Ascomycota</taxon>
        <taxon>Pezizomycotina</taxon>
        <taxon>Sordariomycetes</taxon>
        <taxon>Hypocreomycetidae</taxon>
        <taxon>Glomerellales</taxon>
        <taxon>Glomerellaceae</taxon>
        <taxon>Colletotrichum</taxon>
        <taxon>Colletotrichum orbiculare species complex</taxon>
    </lineage>
</organism>
<dbReference type="GO" id="GO:0071949">
    <property type="term" value="F:FAD binding"/>
    <property type="evidence" value="ECO:0007669"/>
    <property type="project" value="InterPro"/>
</dbReference>
<dbReference type="InterPro" id="IPR027417">
    <property type="entry name" value="P-loop_NTPase"/>
</dbReference>
<evidence type="ECO:0000256" key="4">
    <source>
        <dbReference type="ARBA" id="ARBA00023002"/>
    </source>
</evidence>
<dbReference type="AlphaFoldDB" id="A0A484G4X4"/>
<dbReference type="Gene3D" id="3.40.50.300">
    <property type="entry name" value="P-loop containing nucleotide triphosphate hydrolases"/>
    <property type="match status" value="1"/>
</dbReference>
<dbReference type="STRING" id="1213857.A0A484G4X4"/>
<dbReference type="GO" id="GO:0016491">
    <property type="term" value="F:oxidoreductase activity"/>
    <property type="evidence" value="ECO:0007669"/>
    <property type="project" value="UniProtKB-KW"/>
</dbReference>
<dbReference type="Proteomes" id="UP000014480">
    <property type="component" value="Unassembled WGS sequence"/>
</dbReference>
<dbReference type="GO" id="GO:0019287">
    <property type="term" value="P:isopentenyl diphosphate biosynthetic process, mevalonate pathway"/>
    <property type="evidence" value="ECO:0007669"/>
    <property type="project" value="UniProtKB-UniPathway"/>
</dbReference>
<dbReference type="SUPFAM" id="SSF56176">
    <property type="entry name" value="FAD-binding/transporter-associated domain-like"/>
    <property type="match status" value="1"/>
</dbReference>
<dbReference type="EMBL" id="AMCV02000004">
    <property type="protein sequence ID" value="TDZ24854.1"/>
    <property type="molecule type" value="Genomic_DNA"/>
</dbReference>
<reference evidence="8" key="1">
    <citation type="journal article" date="2013" name="New Phytol.">
        <title>Comparative genomic and transcriptomic analyses reveal the hemibiotrophic stage shift of Colletotrichum fungi.</title>
        <authorList>
            <person name="Gan P."/>
            <person name="Ikeda K."/>
            <person name="Irieda H."/>
            <person name="Narusaka M."/>
            <person name="O'Connell R.J."/>
            <person name="Narusaka Y."/>
            <person name="Takano Y."/>
            <person name="Kubo Y."/>
            <person name="Shirasu K."/>
        </authorList>
    </citation>
    <scope>NUCLEOTIDE SEQUENCE [LARGE SCALE GENOMIC DNA]</scope>
    <source>
        <strain evidence="8">104-T / ATCC 96160 / CBS 514.97 / LARS 414 / MAFF 240422</strain>
    </source>
</reference>
<dbReference type="PANTHER" id="PTHR42973:SF25">
    <property type="entry name" value="PHOSPHOMEVALONATE KINASE"/>
    <property type="match status" value="1"/>
</dbReference>
<dbReference type="Gene3D" id="3.40.462.20">
    <property type="match status" value="1"/>
</dbReference>
<feature type="domain" description="FAD-binding PCMH-type" evidence="6">
    <location>
        <begin position="33"/>
        <end position="224"/>
    </location>
</feature>
<keyword evidence="7" id="KW-0808">Transferase</keyword>
<evidence type="ECO:0000313" key="7">
    <source>
        <dbReference type="EMBL" id="TDZ24854.1"/>
    </source>
</evidence>
<dbReference type="InterPro" id="IPR016166">
    <property type="entry name" value="FAD-bd_PCMH"/>
</dbReference>
<evidence type="ECO:0000259" key="6">
    <source>
        <dbReference type="PROSITE" id="PS51387"/>
    </source>
</evidence>
<reference evidence="8" key="2">
    <citation type="journal article" date="2019" name="Mol. Plant Microbe Interact.">
        <title>Genome sequence resources for four phytopathogenic fungi from the Colletotrichum orbiculare species complex.</title>
        <authorList>
            <person name="Gan P."/>
            <person name="Tsushima A."/>
            <person name="Narusaka M."/>
            <person name="Narusaka Y."/>
            <person name="Takano Y."/>
            <person name="Kubo Y."/>
            <person name="Shirasu K."/>
        </authorList>
    </citation>
    <scope>GENOME REANNOTATION</scope>
    <source>
        <strain evidence="8">104-T / ATCC 96160 / CBS 514.97 / LARS 414 / MAFF 240422</strain>
    </source>
</reference>
<keyword evidence="7" id="KW-0328">Glycosyltransferase</keyword>
<dbReference type="OrthoDB" id="363185at2759"/>
<dbReference type="GO" id="GO:0006695">
    <property type="term" value="P:cholesterol biosynthetic process"/>
    <property type="evidence" value="ECO:0007669"/>
    <property type="project" value="InterPro"/>
</dbReference>
<dbReference type="InterPro" id="IPR050416">
    <property type="entry name" value="FAD-linked_Oxidoreductase"/>
</dbReference>